<reference evidence="2 3" key="1">
    <citation type="submission" date="2007-03" db="EMBL/GenBank/DDBJ databases">
        <authorList>
            <person name="Fulton L."/>
            <person name="Clifton S."/>
            <person name="Fulton B."/>
            <person name="Xu J."/>
            <person name="Minx P."/>
            <person name="Pepin K.H."/>
            <person name="Johnson M."/>
            <person name="Thiruvilangam P."/>
            <person name="Bhonagiri V."/>
            <person name="Nash W.E."/>
            <person name="Mardis E.R."/>
            <person name="Wilson R.K."/>
        </authorList>
    </citation>
    <scope>NUCLEOTIDE SEQUENCE [LARGE SCALE GENOMIC DNA]</scope>
    <source>
        <strain evidence="2 3">ATCC 29174</strain>
    </source>
</reference>
<dbReference type="EMBL" id="AAVO02000003">
    <property type="protein sequence ID" value="EDM88188.1"/>
    <property type="molecule type" value="Genomic_DNA"/>
</dbReference>
<dbReference type="AlphaFoldDB" id="A5ZQ24"/>
<proteinExistence type="predicted"/>
<keyword evidence="1" id="KW-0812">Transmembrane</keyword>
<evidence type="ECO:0000313" key="2">
    <source>
        <dbReference type="EMBL" id="EDM88188.1"/>
    </source>
</evidence>
<organism evidence="2 3">
    <name type="scientific">Blautia obeum ATCC 29174</name>
    <dbReference type="NCBI Taxonomy" id="411459"/>
    <lineage>
        <taxon>Bacteria</taxon>
        <taxon>Bacillati</taxon>
        <taxon>Bacillota</taxon>
        <taxon>Clostridia</taxon>
        <taxon>Lachnospirales</taxon>
        <taxon>Lachnospiraceae</taxon>
        <taxon>Blautia</taxon>
    </lineage>
</organism>
<gene>
    <name evidence="2" type="ORF">RUMOBE_01094</name>
</gene>
<sequence>MKKGHRMMDGYVTIADFGEWSIVEEYGSERTIQESERILRYCNERERRNRKIEAKRKEEIESNITAALLGAISVGVPGIMFILWLLEII</sequence>
<dbReference type="Proteomes" id="UP000006002">
    <property type="component" value="Unassembled WGS sequence"/>
</dbReference>
<accession>A5ZQ24</accession>
<keyword evidence="1" id="KW-0472">Membrane</keyword>
<protein>
    <submittedName>
        <fullName evidence="2">Uncharacterized protein</fullName>
    </submittedName>
</protein>
<reference evidence="2 3" key="2">
    <citation type="submission" date="2007-04" db="EMBL/GenBank/DDBJ databases">
        <title>Draft genome sequence of Ruminococcus obeum (ATCC 29174).</title>
        <authorList>
            <person name="Sudarsanam P."/>
            <person name="Ley R."/>
            <person name="Guruge J."/>
            <person name="Turnbaugh P.J."/>
            <person name="Mahowald M."/>
            <person name="Liep D."/>
            <person name="Gordon J."/>
        </authorList>
    </citation>
    <scope>NUCLEOTIDE SEQUENCE [LARGE SCALE GENOMIC DNA]</scope>
    <source>
        <strain evidence="2 3">ATCC 29174</strain>
    </source>
</reference>
<evidence type="ECO:0000256" key="1">
    <source>
        <dbReference type="SAM" id="Phobius"/>
    </source>
</evidence>
<comment type="caution">
    <text evidence="2">The sequence shown here is derived from an EMBL/GenBank/DDBJ whole genome shotgun (WGS) entry which is preliminary data.</text>
</comment>
<evidence type="ECO:0000313" key="3">
    <source>
        <dbReference type="Proteomes" id="UP000006002"/>
    </source>
</evidence>
<feature type="transmembrane region" description="Helical" evidence="1">
    <location>
        <begin position="64"/>
        <end position="86"/>
    </location>
</feature>
<dbReference type="HOGENOM" id="CLU_2448730_0_0_9"/>
<name>A5ZQ24_9FIRM</name>
<keyword evidence="1" id="KW-1133">Transmembrane helix</keyword>